<dbReference type="AlphaFoldDB" id="A0A494Y0W7"/>
<dbReference type="EMBL" id="RBZU01000003">
    <property type="protein sequence ID" value="RKP56402.1"/>
    <property type="molecule type" value="Genomic_DNA"/>
</dbReference>
<dbReference type="Proteomes" id="UP000270342">
    <property type="component" value="Unassembled WGS sequence"/>
</dbReference>
<evidence type="ECO:0000313" key="1">
    <source>
        <dbReference type="EMBL" id="RKP56402.1"/>
    </source>
</evidence>
<comment type="caution">
    <text evidence="1">The sequence shown here is derived from an EMBL/GenBank/DDBJ whole genome shotgun (WGS) entry which is preliminary data.</text>
</comment>
<dbReference type="OrthoDB" id="9033638at2"/>
<protein>
    <submittedName>
        <fullName evidence="1">DUF4224 domain-containing protein</fullName>
    </submittedName>
</protein>
<keyword evidence="2" id="KW-1185">Reference proteome</keyword>
<gene>
    <name evidence="1" type="ORF">D7S86_08375</name>
</gene>
<sequence>MDTRLMTGPELVAATGRHRYSKQAEWFKTTFGIDVVRNDDGHIVMTWSTFDALIKKKAGITESVTYGAEMPHIDLCFD</sequence>
<organism evidence="1 2">
    <name type="scientific">Pararobbsia silviterrae</name>
    <dbReference type="NCBI Taxonomy" id="1792498"/>
    <lineage>
        <taxon>Bacteria</taxon>
        <taxon>Pseudomonadati</taxon>
        <taxon>Pseudomonadota</taxon>
        <taxon>Betaproteobacteria</taxon>
        <taxon>Burkholderiales</taxon>
        <taxon>Burkholderiaceae</taxon>
        <taxon>Pararobbsia</taxon>
    </lineage>
</organism>
<reference evidence="1 2" key="1">
    <citation type="submission" date="2018-10" db="EMBL/GenBank/DDBJ databases">
        <title>Robbsia sp. DHC34, isolated from soil.</title>
        <authorList>
            <person name="Gao Z.-H."/>
            <person name="Qiu L.-H."/>
        </authorList>
    </citation>
    <scope>NUCLEOTIDE SEQUENCE [LARGE SCALE GENOMIC DNA]</scope>
    <source>
        <strain evidence="1 2">DHC34</strain>
    </source>
</reference>
<name>A0A494Y0W7_9BURK</name>
<dbReference type="RefSeq" id="WP_121085350.1">
    <property type="nucleotide sequence ID" value="NZ_RBZU01000003.1"/>
</dbReference>
<proteinExistence type="predicted"/>
<evidence type="ECO:0000313" key="2">
    <source>
        <dbReference type="Proteomes" id="UP000270342"/>
    </source>
</evidence>
<accession>A0A494Y0W7</accession>